<sequence length="54" mass="5638">MGTLDMLASASSTLEDKQVDREAAAQRDTGGVRTLPAAPATVEETGLSPTFLME</sequence>
<reference evidence="2" key="1">
    <citation type="journal article" date="2014" name="Front. Microbiol.">
        <title>High frequency of phylogenetically diverse reductive dehalogenase-homologous genes in deep subseafloor sedimentary metagenomes.</title>
        <authorList>
            <person name="Kawai M."/>
            <person name="Futagami T."/>
            <person name="Toyoda A."/>
            <person name="Takaki Y."/>
            <person name="Nishi S."/>
            <person name="Hori S."/>
            <person name="Arai W."/>
            <person name="Tsubouchi T."/>
            <person name="Morono Y."/>
            <person name="Uchiyama I."/>
            <person name="Ito T."/>
            <person name="Fujiyama A."/>
            <person name="Inagaki F."/>
            <person name="Takami H."/>
        </authorList>
    </citation>
    <scope>NUCLEOTIDE SEQUENCE</scope>
    <source>
        <strain evidence="2">Expedition CK06-06</strain>
    </source>
</reference>
<accession>X0XQ86</accession>
<evidence type="ECO:0000256" key="1">
    <source>
        <dbReference type="SAM" id="MobiDB-lite"/>
    </source>
</evidence>
<feature type="region of interest" description="Disordered" evidence="1">
    <location>
        <begin position="1"/>
        <end position="54"/>
    </location>
</feature>
<evidence type="ECO:0000313" key="2">
    <source>
        <dbReference type="EMBL" id="GAG45420.1"/>
    </source>
</evidence>
<proteinExistence type="predicted"/>
<protein>
    <submittedName>
        <fullName evidence="2">Uncharacterized protein</fullName>
    </submittedName>
</protein>
<name>X0XQ86_9ZZZZ</name>
<gene>
    <name evidence="2" type="ORF">S01H1_81815</name>
</gene>
<organism evidence="2">
    <name type="scientific">marine sediment metagenome</name>
    <dbReference type="NCBI Taxonomy" id="412755"/>
    <lineage>
        <taxon>unclassified sequences</taxon>
        <taxon>metagenomes</taxon>
        <taxon>ecological metagenomes</taxon>
    </lineage>
</organism>
<comment type="caution">
    <text evidence="2">The sequence shown here is derived from an EMBL/GenBank/DDBJ whole genome shotgun (WGS) entry which is preliminary data.</text>
</comment>
<dbReference type="EMBL" id="BARS01055412">
    <property type="protein sequence ID" value="GAG45420.1"/>
    <property type="molecule type" value="Genomic_DNA"/>
</dbReference>
<feature type="compositionally biased region" description="Basic and acidic residues" evidence="1">
    <location>
        <begin position="14"/>
        <end position="25"/>
    </location>
</feature>
<dbReference type="AlphaFoldDB" id="X0XQ86"/>
<feature type="non-terminal residue" evidence="2">
    <location>
        <position position="54"/>
    </location>
</feature>